<keyword evidence="4 8" id="KW-0812">Transmembrane</keyword>
<evidence type="ECO:0000313" key="11">
    <source>
        <dbReference type="EMBL" id="GAA2425488.1"/>
    </source>
</evidence>
<evidence type="ECO:0000256" key="3">
    <source>
        <dbReference type="ARBA" id="ARBA00022475"/>
    </source>
</evidence>
<comment type="subcellular location">
    <subcellularLocation>
        <location evidence="1 8">Cell membrane</location>
        <topology evidence="1 8">Multi-pass membrane protein</topology>
    </subcellularLocation>
</comment>
<feature type="domain" description="ABC transmembrane type-1" evidence="10">
    <location>
        <begin position="81"/>
        <end position="276"/>
    </location>
</feature>
<evidence type="ECO:0000313" key="12">
    <source>
        <dbReference type="Proteomes" id="UP001501231"/>
    </source>
</evidence>
<feature type="transmembrane region" description="Helical" evidence="8">
    <location>
        <begin position="34"/>
        <end position="56"/>
    </location>
</feature>
<comment type="caution">
    <text evidence="11">The sequence shown here is derived from an EMBL/GenBank/DDBJ whole genome shotgun (WGS) entry which is preliminary data.</text>
</comment>
<dbReference type="SUPFAM" id="SSF161098">
    <property type="entry name" value="MetI-like"/>
    <property type="match status" value="1"/>
</dbReference>
<keyword evidence="6 8" id="KW-1133">Transmembrane helix</keyword>
<feature type="transmembrane region" description="Helical" evidence="8">
    <location>
        <begin position="76"/>
        <end position="105"/>
    </location>
</feature>
<dbReference type="RefSeq" id="WP_344590964.1">
    <property type="nucleotide sequence ID" value="NZ_BAAARW010000015.1"/>
</dbReference>
<comment type="similarity">
    <text evidence="8">Belongs to the binding-protein-dependent transport system permease family.</text>
</comment>
<dbReference type="InterPro" id="IPR000515">
    <property type="entry name" value="MetI-like"/>
</dbReference>
<dbReference type="Proteomes" id="UP001501231">
    <property type="component" value="Unassembled WGS sequence"/>
</dbReference>
<keyword evidence="5" id="KW-0029">Amino-acid transport</keyword>
<evidence type="ECO:0000256" key="5">
    <source>
        <dbReference type="ARBA" id="ARBA00022970"/>
    </source>
</evidence>
<keyword evidence="7 8" id="KW-0472">Membrane</keyword>
<organism evidence="11 12">
    <name type="scientific">Actinomadura vinacea</name>
    <dbReference type="NCBI Taxonomy" id="115336"/>
    <lineage>
        <taxon>Bacteria</taxon>
        <taxon>Bacillati</taxon>
        <taxon>Actinomycetota</taxon>
        <taxon>Actinomycetes</taxon>
        <taxon>Streptosporangiales</taxon>
        <taxon>Thermomonosporaceae</taxon>
        <taxon>Actinomadura</taxon>
    </lineage>
</organism>
<name>A0ABN3JA00_9ACTN</name>
<dbReference type="CDD" id="cd06261">
    <property type="entry name" value="TM_PBP2"/>
    <property type="match status" value="1"/>
</dbReference>
<dbReference type="PROSITE" id="PS50928">
    <property type="entry name" value="ABC_TM1"/>
    <property type="match status" value="1"/>
</dbReference>
<gene>
    <name evidence="11" type="ORF">GCM10010191_42290</name>
</gene>
<evidence type="ECO:0000256" key="2">
    <source>
        <dbReference type="ARBA" id="ARBA00022448"/>
    </source>
</evidence>
<feature type="compositionally biased region" description="Basic and acidic residues" evidence="9">
    <location>
        <begin position="1"/>
        <end position="13"/>
    </location>
</feature>
<evidence type="ECO:0000256" key="8">
    <source>
        <dbReference type="RuleBase" id="RU363032"/>
    </source>
</evidence>
<sequence>MDRADAQDRRRFVTTEPVKSAAPAGMSRRRRRRLALGVQYALFAAVVLAIALLADWPQLRANFANLEVARTLFPDILTVGLVNTALYTGLGFVLGLAAGLVIALMRLSSVAPYRWFATAYIEIFRGLPLLLIFIFVSVGVPLAFPGANVPGGVAGQAGLALGVAAAAYMAETIRAGIEAVPRGQLEAARSLGMSQARAMRSIIIPQAFRIIIPPLTNQLVLLCKDSSLVLFLGVTLEQRELTKFGRDLAGQEGNTTPIIVAGICYLLLTIPLSLLARRLEARQRRERR</sequence>
<evidence type="ECO:0000259" key="10">
    <source>
        <dbReference type="PROSITE" id="PS50928"/>
    </source>
</evidence>
<dbReference type="InterPro" id="IPR043429">
    <property type="entry name" value="ArtM/GltK/GlnP/TcyL/YhdX-like"/>
</dbReference>
<dbReference type="Pfam" id="PF00528">
    <property type="entry name" value="BPD_transp_1"/>
    <property type="match status" value="1"/>
</dbReference>
<dbReference type="InterPro" id="IPR035906">
    <property type="entry name" value="MetI-like_sf"/>
</dbReference>
<feature type="transmembrane region" description="Helical" evidence="8">
    <location>
        <begin position="126"/>
        <end position="147"/>
    </location>
</feature>
<evidence type="ECO:0000256" key="9">
    <source>
        <dbReference type="SAM" id="MobiDB-lite"/>
    </source>
</evidence>
<protein>
    <recommendedName>
        <fullName evidence="10">ABC transmembrane type-1 domain-containing protein</fullName>
    </recommendedName>
</protein>
<proteinExistence type="inferred from homology"/>
<accession>A0ABN3JA00</accession>
<evidence type="ECO:0000256" key="4">
    <source>
        <dbReference type="ARBA" id="ARBA00022692"/>
    </source>
</evidence>
<evidence type="ECO:0000256" key="1">
    <source>
        <dbReference type="ARBA" id="ARBA00004651"/>
    </source>
</evidence>
<dbReference type="Gene3D" id="1.10.3720.10">
    <property type="entry name" value="MetI-like"/>
    <property type="match status" value="1"/>
</dbReference>
<dbReference type="InterPro" id="IPR010065">
    <property type="entry name" value="AA_ABC_transptr_permease_3TM"/>
</dbReference>
<dbReference type="NCBIfam" id="TIGR01726">
    <property type="entry name" value="HEQRo_perm_3TM"/>
    <property type="match status" value="1"/>
</dbReference>
<keyword evidence="2 8" id="KW-0813">Transport</keyword>
<evidence type="ECO:0000256" key="7">
    <source>
        <dbReference type="ARBA" id="ARBA00023136"/>
    </source>
</evidence>
<dbReference type="PANTHER" id="PTHR30614:SF0">
    <property type="entry name" value="L-CYSTINE TRANSPORT SYSTEM PERMEASE PROTEIN TCYL"/>
    <property type="match status" value="1"/>
</dbReference>
<keyword evidence="3" id="KW-1003">Cell membrane</keyword>
<keyword evidence="12" id="KW-1185">Reference proteome</keyword>
<dbReference type="EMBL" id="BAAARW010000015">
    <property type="protein sequence ID" value="GAA2425488.1"/>
    <property type="molecule type" value="Genomic_DNA"/>
</dbReference>
<evidence type="ECO:0000256" key="6">
    <source>
        <dbReference type="ARBA" id="ARBA00022989"/>
    </source>
</evidence>
<feature type="region of interest" description="Disordered" evidence="9">
    <location>
        <begin position="1"/>
        <end position="25"/>
    </location>
</feature>
<reference evidence="11 12" key="1">
    <citation type="journal article" date="2019" name="Int. J. Syst. Evol. Microbiol.">
        <title>The Global Catalogue of Microorganisms (GCM) 10K type strain sequencing project: providing services to taxonomists for standard genome sequencing and annotation.</title>
        <authorList>
            <consortium name="The Broad Institute Genomics Platform"/>
            <consortium name="The Broad Institute Genome Sequencing Center for Infectious Disease"/>
            <person name="Wu L."/>
            <person name="Ma J."/>
        </authorList>
    </citation>
    <scope>NUCLEOTIDE SEQUENCE [LARGE SCALE GENOMIC DNA]</scope>
    <source>
        <strain evidence="11 12">JCM 3325</strain>
    </source>
</reference>
<dbReference type="PANTHER" id="PTHR30614">
    <property type="entry name" value="MEMBRANE COMPONENT OF AMINO ACID ABC TRANSPORTER"/>
    <property type="match status" value="1"/>
</dbReference>
<feature type="transmembrane region" description="Helical" evidence="8">
    <location>
        <begin position="256"/>
        <end position="276"/>
    </location>
</feature>